<evidence type="ECO:0000313" key="3">
    <source>
        <dbReference type="EMBL" id="EOD66467.1"/>
    </source>
</evidence>
<evidence type="ECO:0000313" key="4">
    <source>
        <dbReference type="Proteomes" id="UP000014139"/>
    </source>
</evidence>
<keyword evidence="3" id="KW-0430">Lectin</keyword>
<evidence type="ECO:0000256" key="1">
    <source>
        <dbReference type="SAM" id="SignalP"/>
    </source>
</evidence>
<dbReference type="GO" id="GO:0030246">
    <property type="term" value="F:carbohydrate binding"/>
    <property type="evidence" value="ECO:0007669"/>
    <property type="project" value="UniProtKB-KW"/>
</dbReference>
<dbReference type="PATRIC" id="fig|1292037.4.peg.4030"/>
<keyword evidence="1" id="KW-0732">Signal</keyword>
<dbReference type="EMBL" id="AOUO01000307">
    <property type="protein sequence ID" value="EOD66467.1"/>
    <property type="molecule type" value="Genomic_DNA"/>
</dbReference>
<dbReference type="OrthoDB" id="4273937at2"/>
<comment type="caution">
    <text evidence="3">The sequence shown here is derived from an EMBL/GenBank/DDBJ whole genome shotgun (WGS) entry which is preliminary data.</text>
</comment>
<dbReference type="eggNOG" id="ENOG502ZN5I">
    <property type="taxonomic scope" value="Bacteria"/>
</dbReference>
<accession>R1G4U8</accession>
<proteinExistence type="predicted"/>
<dbReference type="PROSITE" id="PS50231">
    <property type="entry name" value="RICIN_B_LECTIN"/>
    <property type="match status" value="1"/>
</dbReference>
<reference evidence="3 4" key="1">
    <citation type="submission" date="2013-02" db="EMBL/GenBank/DDBJ databases">
        <title>Draft genome sequence of Amycolatopsis vancoresmycina strain DSM 44592T.</title>
        <authorList>
            <person name="Kumar S."/>
            <person name="Kaur N."/>
            <person name="Kaur C."/>
            <person name="Raghava G.P.S."/>
            <person name="Mayilraj S."/>
        </authorList>
    </citation>
    <scope>NUCLEOTIDE SEQUENCE [LARGE SCALE GENOMIC DNA]</scope>
    <source>
        <strain evidence="3 4">DSM 44592</strain>
    </source>
</reference>
<dbReference type="AlphaFoldDB" id="R1G4U8"/>
<evidence type="ECO:0000259" key="2">
    <source>
        <dbReference type="Pfam" id="PF14200"/>
    </source>
</evidence>
<name>R1G4U8_9PSEU</name>
<feature type="domain" description="Ricin B lectin" evidence="2">
    <location>
        <begin position="68"/>
        <end position="132"/>
    </location>
</feature>
<gene>
    <name evidence="3" type="ORF">H480_21277</name>
</gene>
<dbReference type="Gene3D" id="2.80.10.50">
    <property type="match status" value="1"/>
</dbReference>
<organism evidence="3 4">
    <name type="scientific">Amycolatopsis vancoresmycina DSM 44592</name>
    <dbReference type="NCBI Taxonomy" id="1292037"/>
    <lineage>
        <taxon>Bacteria</taxon>
        <taxon>Bacillati</taxon>
        <taxon>Actinomycetota</taxon>
        <taxon>Actinomycetes</taxon>
        <taxon>Pseudonocardiales</taxon>
        <taxon>Pseudonocardiaceae</taxon>
        <taxon>Amycolatopsis</taxon>
    </lineage>
</organism>
<dbReference type="Proteomes" id="UP000014139">
    <property type="component" value="Unassembled WGS sequence"/>
</dbReference>
<dbReference type="InterPro" id="IPR035992">
    <property type="entry name" value="Ricin_B-like_lectins"/>
</dbReference>
<dbReference type="CDD" id="cd23415">
    <property type="entry name" value="beta-trefoil_Ricin_AH"/>
    <property type="match status" value="1"/>
</dbReference>
<dbReference type="InterPro" id="IPR000772">
    <property type="entry name" value="Ricin_B_lectin"/>
</dbReference>
<dbReference type="SUPFAM" id="SSF50370">
    <property type="entry name" value="Ricin B-like lectins"/>
    <property type="match status" value="1"/>
</dbReference>
<dbReference type="Pfam" id="PF14200">
    <property type="entry name" value="RicinB_lectin_2"/>
    <property type="match status" value="1"/>
</dbReference>
<keyword evidence="4" id="KW-1185">Reference proteome</keyword>
<protein>
    <submittedName>
        <fullName evidence="3">Ricin B lectin</fullName>
    </submittedName>
</protein>
<dbReference type="RefSeq" id="WP_003090734.1">
    <property type="nucleotide sequence ID" value="NZ_AOUO01000307.1"/>
</dbReference>
<sequence>MLVTLRKIAAVGAVAFLAALGGTATASAQPSAPHASGWSTFQNQATGRCIDDSDFGFRTNACNGSIYQKWTPIGSSGHSHQFQNQFTGRCIDDSDFGFRTNECNLSPYQMWFPYQTGGGYTLQNQFTGRCIDDSDFRFRTNVCNFTEYQTFFEG</sequence>
<feature type="chain" id="PRO_5004350262" evidence="1">
    <location>
        <begin position="29"/>
        <end position="154"/>
    </location>
</feature>
<feature type="signal peptide" evidence="1">
    <location>
        <begin position="1"/>
        <end position="28"/>
    </location>
</feature>